<evidence type="ECO:0000256" key="2">
    <source>
        <dbReference type="ARBA" id="ARBA00023002"/>
    </source>
</evidence>
<dbReference type="PRINTS" id="PR00081">
    <property type="entry name" value="GDHRDH"/>
</dbReference>
<evidence type="ECO:0000256" key="3">
    <source>
        <dbReference type="SAM" id="MobiDB-lite"/>
    </source>
</evidence>
<evidence type="ECO:0000313" key="6">
    <source>
        <dbReference type="Proteomes" id="UP000199012"/>
    </source>
</evidence>
<dbReference type="SUPFAM" id="SSF51735">
    <property type="entry name" value="NAD(P)-binding Rossmann-fold domains"/>
    <property type="match status" value="1"/>
</dbReference>
<dbReference type="AlphaFoldDB" id="A0A1I0VAM1"/>
<dbReference type="GO" id="GO:0016020">
    <property type="term" value="C:membrane"/>
    <property type="evidence" value="ECO:0007669"/>
    <property type="project" value="TreeGrafter"/>
</dbReference>
<name>A0A1I0VAM1_9CELL</name>
<dbReference type="RefSeq" id="WP_203708844.1">
    <property type="nucleotide sequence ID" value="NZ_BONM01000013.1"/>
</dbReference>
<evidence type="ECO:0000313" key="5">
    <source>
        <dbReference type="EMBL" id="SFA73308.1"/>
    </source>
</evidence>
<dbReference type="PANTHER" id="PTHR44196:SF1">
    <property type="entry name" value="DEHYDROGENASE_REDUCTASE SDR FAMILY MEMBER 7B"/>
    <property type="match status" value="1"/>
</dbReference>
<dbReference type="Proteomes" id="UP000199012">
    <property type="component" value="Unassembled WGS sequence"/>
</dbReference>
<proteinExistence type="inferred from homology"/>
<evidence type="ECO:0000259" key="4">
    <source>
        <dbReference type="SMART" id="SM00822"/>
    </source>
</evidence>
<gene>
    <name evidence="5" type="ORF">SAMN05421867_101276</name>
</gene>
<dbReference type="SMART" id="SM00822">
    <property type="entry name" value="PKS_KR"/>
    <property type="match status" value="1"/>
</dbReference>
<reference evidence="5 6" key="1">
    <citation type="submission" date="2016-10" db="EMBL/GenBank/DDBJ databases">
        <authorList>
            <person name="de Groot N.N."/>
        </authorList>
    </citation>
    <scope>NUCLEOTIDE SEQUENCE [LARGE SCALE GENOMIC DNA]</scope>
    <source>
        <strain evidence="5 6">CGMCC 4.6945</strain>
    </source>
</reference>
<dbReference type="Pfam" id="PF00106">
    <property type="entry name" value="adh_short"/>
    <property type="match status" value="1"/>
</dbReference>
<feature type="region of interest" description="Disordered" evidence="3">
    <location>
        <begin position="184"/>
        <end position="208"/>
    </location>
</feature>
<evidence type="ECO:0000256" key="1">
    <source>
        <dbReference type="ARBA" id="ARBA00006484"/>
    </source>
</evidence>
<feature type="domain" description="Ketoreductase" evidence="4">
    <location>
        <begin position="7"/>
        <end position="185"/>
    </location>
</feature>
<dbReference type="InterPro" id="IPR057326">
    <property type="entry name" value="KR_dom"/>
</dbReference>
<keyword evidence="2" id="KW-0560">Oxidoreductase</keyword>
<protein>
    <submittedName>
        <fullName evidence="5">Cyclic-di-GMP-binding biofilm dispersal mediator protein</fullName>
    </submittedName>
</protein>
<comment type="similarity">
    <text evidence="1">Belongs to the short-chain dehydrogenases/reductases (SDR) family.</text>
</comment>
<organism evidence="5 6">
    <name type="scientific">Cellulomonas marina</name>
    <dbReference type="NCBI Taxonomy" id="988821"/>
    <lineage>
        <taxon>Bacteria</taxon>
        <taxon>Bacillati</taxon>
        <taxon>Actinomycetota</taxon>
        <taxon>Actinomycetes</taxon>
        <taxon>Micrococcales</taxon>
        <taxon>Cellulomonadaceae</taxon>
        <taxon>Cellulomonas</taxon>
    </lineage>
</organism>
<dbReference type="InterPro" id="IPR036291">
    <property type="entry name" value="NAD(P)-bd_dom_sf"/>
</dbReference>
<dbReference type="STRING" id="988821.SAMN05421867_101276"/>
<dbReference type="Gene3D" id="3.40.50.720">
    <property type="entry name" value="NAD(P)-binding Rossmann-like Domain"/>
    <property type="match status" value="1"/>
</dbReference>
<dbReference type="GO" id="GO:0016491">
    <property type="term" value="F:oxidoreductase activity"/>
    <property type="evidence" value="ECO:0007669"/>
    <property type="project" value="UniProtKB-KW"/>
</dbReference>
<sequence length="238" mass="23580">MTQLQGASVLVVGASGGLGAPLAAALAGAGADLTLVARDEGRLRAAAPADAHVVALDVTAPGAPTAAVDAAVQRWGRLDGVVVAAGVVAFGPAEAVEEEVLRALLAVNTVAPVLLLAAASPHLLAAAEAGRDPFVLHVSAVTAEAPTAGMAAYSASKAALTAFDSAAGRELRKRRVRVVDARPPHTETGLAGRPIAGQAPHLQPGKDPAGVAARLVRALVEGERDLPAAAFDEVPTAG</sequence>
<dbReference type="PANTHER" id="PTHR44196">
    <property type="entry name" value="DEHYDROGENASE/REDUCTASE SDR FAMILY MEMBER 7B"/>
    <property type="match status" value="1"/>
</dbReference>
<dbReference type="InterPro" id="IPR002347">
    <property type="entry name" value="SDR_fam"/>
</dbReference>
<keyword evidence="6" id="KW-1185">Reference proteome</keyword>
<dbReference type="CDD" id="cd05233">
    <property type="entry name" value="SDR_c"/>
    <property type="match status" value="1"/>
</dbReference>
<dbReference type="EMBL" id="FOKA01000001">
    <property type="protein sequence ID" value="SFA73308.1"/>
    <property type="molecule type" value="Genomic_DNA"/>
</dbReference>
<accession>A0A1I0VAM1</accession>